<comment type="cofactor">
    <cofactor evidence="12 14">
        <name>Mn(2+)</name>
        <dbReference type="ChEBI" id="CHEBI:29035"/>
    </cofactor>
</comment>
<evidence type="ECO:0000256" key="7">
    <source>
        <dbReference type="ARBA" id="ARBA00022989"/>
    </source>
</evidence>
<keyword evidence="7" id="KW-1133">Transmembrane helix</keyword>
<dbReference type="SUPFAM" id="SSF53448">
    <property type="entry name" value="Nucleotide-diphospho-sugar transferases"/>
    <property type="match status" value="1"/>
</dbReference>
<evidence type="ECO:0000256" key="9">
    <source>
        <dbReference type="ARBA" id="ARBA00023180"/>
    </source>
</evidence>
<evidence type="ECO:0000256" key="8">
    <source>
        <dbReference type="ARBA" id="ARBA00023136"/>
    </source>
</evidence>
<keyword evidence="12 14" id="KW-0479">Metal-binding</keyword>
<keyword evidence="8" id="KW-0472">Membrane</keyword>
<dbReference type="AlphaFoldDB" id="F1L0X4"/>
<feature type="site" description="Interaction with galactose moiety of substrate glycoprotein" evidence="13">
    <location>
        <position position="228"/>
    </location>
</feature>
<evidence type="ECO:0000256" key="10">
    <source>
        <dbReference type="ARBA" id="ARBA00047979"/>
    </source>
</evidence>
<dbReference type="Gene3D" id="3.90.550.10">
    <property type="entry name" value="Spore Coat Polysaccharide Biosynthesis Protein SpsA, Chain A"/>
    <property type="match status" value="1"/>
</dbReference>
<evidence type="ECO:0000256" key="5">
    <source>
        <dbReference type="ARBA" id="ARBA00022692"/>
    </source>
</evidence>
<evidence type="ECO:0000256" key="6">
    <source>
        <dbReference type="ARBA" id="ARBA00022968"/>
    </source>
</evidence>
<evidence type="ECO:0000256" key="13">
    <source>
        <dbReference type="PIRSR" id="PIRSR605027-4"/>
    </source>
</evidence>
<reference evidence="15" key="1">
    <citation type="journal article" date="2011" name="Genome Res.">
        <title>Deep small RNA sequencing from the nematode Ascaris reveals conservation, functional diversification, and novel developmental profiles.</title>
        <authorList>
            <person name="Wang J."/>
            <person name="Czech B."/>
            <person name="Crunk A."/>
            <person name="Wallace A."/>
            <person name="Mitreva M."/>
            <person name="Hannon G.J."/>
            <person name="Davis R.E."/>
        </authorList>
    </citation>
    <scope>NUCLEOTIDE SEQUENCE</scope>
</reference>
<dbReference type="GO" id="GO:0000139">
    <property type="term" value="C:Golgi membrane"/>
    <property type="evidence" value="ECO:0007669"/>
    <property type="project" value="UniProtKB-SubCell"/>
</dbReference>
<evidence type="ECO:0000256" key="4">
    <source>
        <dbReference type="ARBA" id="ARBA00022679"/>
    </source>
</evidence>
<organism evidence="15">
    <name type="scientific">Ascaris suum</name>
    <name type="common">Pig roundworm</name>
    <name type="synonym">Ascaris lumbricoides</name>
    <dbReference type="NCBI Taxonomy" id="6253"/>
    <lineage>
        <taxon>Eukaryota</taxon>
        <taxon>Metazoa</taxon>
        <taxon>Ecdysozoa</taxon>
        <taxon>Nematoda</taxon>
        <taxon>Chromadorea</taxon>
        <taxon>Rhabditida</taxon>
        <taxon>Spirurina</taxon>
        <taxon>Ascaridomorpha</taxon>
        <taxon>Ascaridoidea</taxon>
        <taxon>Ascarididae</taxon>
        <taxon>Ascaris</taxon>
    </lineage>
</organism>
<name>F1L0X4_ASCSU</name>
<keyword evidence="12 14" id="KW-0464">Manganese</keyword>
<dbReference type="InterPro" id="IPR029044">
    <property type="entry name" value="Nucleotide-diphossugar_trans"/>
</dbReference>
<feature type="binding site" evidence="12">
    <location>
        <position position="196"/>
    </location>
    <ligand>
        <name>Mn(2+)</name>
        <dbReference type="ChEBI" id="CHEBI:29035"/>
    </ligand>
</feature>
<dbReference type="GO" id="GO:0050650">
    <property type="term" value="P:chondroitin sulfate proteoglycan biosynthetic process"/>
    <property type="evidence" value="ECO:0007669"/>
    <property type="project" value="TreeGrafter"/>
</dbReference>
<comment type="subcellular location">
    <subcellularLocation>
        <location evidence="14">Golgi apparatus membrane</location>
        <topology evidence="14">Single-pass type II membrane protein</topology>
    </subcellularLocation>
    <subcellularLocation>
        <location evidence="1">Membrane</location>
        <topology evidence="1">Single-pass type II membrane protein</topology>
    </subcellularLocation>
</comment>
<evidence type="ECO:0000256" key="3">
    <source>
        <dbReference type="ARBA" id="ARBA00012641"/>
    </source>
</evidence>
<keyword evidence="5" id="KW-0812">Transmembrane</keyword>
<dbReference type="GO" id="GO:0015018">
    <property type="term" value="F:galactosylgalactosylxylosylprotein 3-beta-glucuronosyltransferase activity"/>
    <property type="evidence" value="ECO:0007669"/>
    <property type="project" value="UniProtKB-UniRule"/>
</dbReference>
<comment type="pathway">
    <text evidence="14">Protein modification; protein glycosylation.</text>
</comment>
<evidence type="ECO:0000256" key="1">
    <source>
        <dbReference type="ARBA" id="ARBA00004606"/>
    </source>
</evidence>
<keyword evidence="14" id="KW-0333">Golgi apparatus</keyword>
<dbReference type="EC" id="2.4.1.135" evidence="3 14"/>
<evidence type="ECO:0000256" key="11">
    <source>
        <dbReference type="PIRSR" id="PIRSR605027-1"/>
    </source>
</evidence>
<evidence type="ECO:0000256" key="2">
    <source>
        <dbReference type="ARBA" id="ARBA00007706"/>
    </source>
</evidence>
<dbReference type="GO" id="GO:0005975">
    <property type="term" value="P:carbohydrate metabolic process"/>
    <property type="evidence" value="ECO:0007669"/>
    <property type="project" value="TreeGrafter"/>
</dbReference>
<sequence>MVYRMRRRGFRFSNKLYFSHKRAHIRRMLLMIKLVIITIVAISTLAIIISIRLNLLIFSNESEEANENILHDGVRSRCSASFKKLLPPAKIERPLIIVVTPTYPRPTRIPDMIRLSQTLMHIRNIAWIVIEDGDTLNNPTRRLIRRTRIAYCYIAAKRLATPPVRGWSAQDYALKFIRQRFANFSNRAVVYFADDDNTYDIRLFDRFIRNVETIGVWAVGMIAGQIVEETIKINAENMVNEWLSEFSRKHDWRISMAGFAINLKILLRSKNVSLINCIYNSPEACLLSQLNITKQDLQPFGHNLMPRDILVWHTRSTHFVSSNMYLRRYGYLIE</sequence>
<comment type="catalytic activity">
    <reaction evidence="10 14">
        <text>3-O-(beta-D-galactosyl-(1-&gt;3)-beta-D-galactosyl-(1-&gt;4)-beta-D-xylosyl)-L-seryl-[protein] + UDP-alpha-D-glucuronate = 3-O-(beta-D-GlcA-(1-&gt;3)-beta-D-Gal-(1-&gt;3)-beta-D-Gal-(1-&gt;4)-beta-D-Xyl)-L-seryl-[protein] + UDP + H(+)</text>
        <dbReference type="Rhea" id="RHEA:24168"/>
        <dbReference type="Rhea" id="RHEA-COMP:12571"/>
        <dbReference type="Rhea" id="RHEA-COMP:12573"/>
        <dbReference type="ChEBI" id="CHEBI:15378"/>
        <dbReference type="ChEBI" id="CHEBI:58052"/>
        <dbReference type="ChEBI" id="CHEBI:58223"/>
        <dbReference type="ChEBI" id="CHEBI:132090"/>
        <dbReference type="ChEBI" id="CHEBI:132093"/>
        <dbReference type="EC" id="2.4.1.135"/>
    </reaction>
</comment>
<dbReference type="GO" id="GO:0046872">
    <property type="term" value="F:metal ion binding"/>
    <property type="evidence" value="ECO:0007669"/>
    <property type="project" value="UniProtKB-KW"/>
</dbReference>
<dbReference type="InterPro" id="IPR005027">
    <property type="entry name" value="Glyco_trans_43"/>
</dbReference>
<dbReference type="EMBL" id="JI169276">
    <property type="protein sequence ID" value="ADY43778.1"/>
    <property type="molecule type" value="mRNA"/>
</dbReference>
<keyword evidence="6 14" id="KW-0735">Signal-anchor</keyword>
<evidence type="ECO:0000256" key="12">
    <source>
        <dbReference type="PIRSR" id="PIRSR605027-3"/>
    </source>
</evidence>
<dbReference type="Pfam" id="PF03360">
    <property type="entry name" value="Glyco_transf_43"/>
    <property type="match status" value="1"/>
</dbReference>
<dbReference type="PANTHER" id="PTHR10896:SF30">
    <property type="entry name" value="GALACTOSYLGALACTOSYLXYLOSYLPROTEIN 3-BETA-GLUCURONOSYLTRANSFERASE"/>
    <property type="match status" value="1"/>
</dbReference>
<keyword evidence="4 14" id="KW-0808">Transferase</keyword>
<accession>F1L0X4</accession>
<feature type="active site" description="Proton donor/acceptor" evidence="11">
    <location>
        <position position="283"/>
    </location>
</feature>
<proteinExistence type="evidence at transcript level"/>
<dbReference type="UniPathway" id="UPA00378"/>
<protein>
    <recommendedName>
        <fullName evidence="3 14">Galactosylgalactosylxylosylprotein 3-beta-glucuronosyltransferase</fullName>
        <ecNumber evidence="3 14">2.4.1.135</ecNumber>
    </recommendedName>
</protein>
<comment type="similarity">
    <text evidence="2 14">Belongs to the glycosyltransferase 43 family.</text>
</comment>
<dbReference type="PANTHER" id="PTHR10896">
    <property type="entry name" value="GALACTOSYLGALACTOSYLXYLOSYLPROTEIN 3-BETA-GLUCURONOSYLTRANSFERASE BETA-1,3-GLUCURONYLTRANSFERASE"/>
    <property type="match status" value="1"/>
</dbReference>
<keyword evidence="9" id="KW-0325">Glycoprotein</keyword>
<evidence type="ECO:0000313" key="15">
    <source>
        <dbReference type="EMBL" id="ADY43778.1"/>
    </source>
</evidence>
<evidence type="ECO:0000256" key="14">
    <source>
        <dbReference type="RuleBase" id="RU363127"/>
    </source>
</evidence>